<reference evidence="3" key="1">
    <citation type="journal article" date="2018" name="Nat. Microbiol.">
        <title>Leveraging single-cell genomics to expand the fungal tree of life.</title>
        <authorList>
            <person name="Ahrendt S.R."/>
            <person name="Quandt C.A."/>
            <person name="Ciobanu D."/>
            <person name="Clum A."/>
            <person name="Salamov A."/>
            <person name="Andreopoulos B."/>
            <person name="Cheng J.F."/>
            <person name="Woyke T."/>
            <person name="Pelin A."/>
            <person name="Henrissat B."/>
            <person name="Reynolds N.K."/>
            <person name="Benny G.L."/>
            <person name="Smith M.E."/>
            <person name="James T.Y."/>
            <person name="Grigoriev I.V."/>
        </authorList>
    </citation>
    <scope>NUCLEOTIDE SEQUENCE [LARGE SCALE GENOMIC DNA]</scope>
    <source>
        <strain evidence="3">RSA 1356</strain>
    </source>
</reference>
<dbReference type="AlphaFoldDB" id="A0A4P9XFL2"/>
<keyword evidence="3" id="KW-1185">Reference proteome</keyword>
<dbReference type="Proteomes" id="UP000271241">
    <property type="component" value="Unassembled WGS sequence"/>
</dbReference>
<evidence type="ECO:0000256" key="1">
    <source>
        <dbReference type="SAM" id="Phobius"/>
    </source>
</evidence>
<feature type="transmembrane region" description="Helical" evidence="1">
    <location>
        <begin position="68"/>
        <end position="95"/>
    </location>
</feature>
<gene>
    <name evidence="2" type="ORF">THASP1DRAFT_33884</name>
</gene>
<keyword evidence="1" id="KW-1133">Transmembrane helix</keyword>
<sequence length="100" mass="10359">MSCYMLSVTKIGYAVVALVVSMAKTRHDTVLCPVAMVMLAFTIALRSVMTASASCSADESAAAKSTLATMLCYMVSTINIGDAVVAFVMALAIVVDAIAL</sequence>
<organism evidence="2 3">
    <name type="scientific">Thamnocephalis sphaerospora</name>
    <dbReference type="NCBI Taxonomy" id="78915"/>
    <lineage>
        <taxon>Eukaryota</taxon>
        <taxon>Fungi</taxon>
        <taxon>Fungi incertae sedis</taxon>
        <taxon>Zoopagomycota</taxon>
        <taxon>Zoopagomycotina</taxon>
        <taxon>Zoopagomycetes</taxon>
        <taxon>Zoopagales</taxon>
        <taxon>Sigmoideomycetaceae</taxon>
        <taxon>Thamnocephalis</taxon>
    </lineage>
</organism>
<protein>
    <submittedName>
        <fullName evidence="2">Uncharacterized protein</fullName>
    </submittedName>
</protein>
<accession>A0A4P9XFL2</accession>
<evidence type="ECO:0000313" key="3">
    <source>
        <dbReference type="Proteomes" id="UP000271241"/>
    </source>
</evidence>
<keyword evidence="1" id="KW-0472">Membrane</keyword>
<keyword evidence="1" id="KW-0812">Transmembrane</keyword>
<feature type="transmembrane region" description="Helical" evidence="1">
    <location>
        <begin position="30"/>
        <end position="48"/>
    </location>
</feature>
<dbReference type="EMBL" id="KZ993804">
    <property type="protein sequence ID" value="RKP04362.1"/>
    <property type="molecule type" value="Genomic_DNA"/>
</dbReference>
<name>A0A4P9XFL2_9FUNG</name>
<evidence type="ECO:0000313" key="2">
    <source>
        <dbReference type="EMBL" id="RKP04362.1"/>
    </source>
</evidence>
<proteinExistence type="predicted"/>